<evidence type="ECO:0000313" key="2">
    <source>
        <dbReference type="Proteomes" id="UP000253472"/>
    </source>
</evidence>
<dbReference type="EMBL" id="QLNQ01000029">
    <property type="protein sequence ID" value="RCK56078.1"/>
    <property type="molecule type" value="Genomic_DNA"/>
</dbReference>
<name>A0A367XR41_9ASCO</name>
<protein>
    <submittedName>
        <fullName evidence="1">Uncharacterized protein</fullName>
    </submittedName>
</protein>
<comment type="caution">
    <text evidence="1">The sequence shown here is derived from an EMBL/GenBank/DDBJ whole genome shotgun (WGS) entry which is preliminary data.</text>
</comment>
<evidence type="ECO:0000313" key="1">
    <source>
        <dbReference type="EMBL" id="RCK56078.1"/>
    </source>
</evidence>
<reference evidence="1 2" key="1">
    <citation type="submission" date="2018-06" db="EMBL/GenBank/DDBJ databases">
        <title>Whole genome sequencing of Candida tropicalis (genome annotated by CSBL at Korea University).</title>
        <authorList>
            <person name="Ahn J."/>
        </authorList>
    </citation>
    <scope>NUCLEOTIDE SEQUENCE [LARGE SCALE GENOMIC DNA]</scope>
    <source>
        <strain evidence="1 2">ATCC 20962</strain>
    </source>
</reference>
<gene>
    <name evidence="1" type="ORF">Cantr_05184</name>
</gene>
<sequence>MVKNNPYKRQKLSSTQLHRTQEICLFPPTKYEETKATLKNFPSSIVNGVTVEGGLYSLTFKSINCATYVEQCELMKRAVVVLQLQLLGWDVTRISDVDLRKLKENLESEKEEEGKVLREDRVGELLGELEGVLEKGNGWDEFETKLKEYGGQVAVSSGDYEVVSNVSIPDLKVDSIDDVKNLDMSAYVKPEAPEVPDVPEVTEVLEVVASDVSQVPPEVAVPEIDFKTEVEEEAPGIDLINVEQDQAPTF</sequence>
<dbReference type="OrthoDB" id="4095746at2759"/>
<accession>A0A367XR41</accession>
<dbReference type="Proteomes" id="UP000253472">
    <property type="component" value="Unassembled WGS sequence"/>
</dbReference>
<proteinExistence type="predicted"/>
<keyword evidence="2" id="KW-1185">Reference proteome</keyword>
<dbReference type="AlphaFoldDB" id="A0A367XR41"/>
<organism evidence="1 2">
    <name type="scientific">Candida viswanathii</name>
    <dbReference type="NCBI Taxonomy" id="5486"/>
    <lineage>
        <taxon>Eukaryota</taxon>
        <taxon>Fungi</taxon>
        <taxon>Dikarya</taxon>
        <taxon>Ascomycota</taxon>
        <taxon>Saccharomycotina</taxon>
        <taxon>Pichiomycetes</taxon>
        <taxon>Debaryomycetaceae</taxon>
        <taxon>Candida/Lodderomyces clade</taxon>
        <taxon>Candida</taxon>
    </lineage>
</organism>